<feature type="domain" description="Copper resistance protein D" evidence="8">
    <location>
        <begin position="258"/>
        <end position="354"/>
    </location>
</feature>
<evidence type="ECO:0000256" key="5">
    <source>
        <dbReference type="ARBA" id="ARBA00023136"/>
    </source>
</evidence>
<keyword evidence="4 7" id="KW-1133">Transmembrane helix</keyword>
<comment type="subcellular location">
    <subcellularLocation>
        <location evidence="1">Cell membrane</location>
        <topology evidence="1">Multi-pass membrane protein</topology>
    </subcellularLocation>
</comment>
<evidence type="ECO:0000313" key="10">
    <source>
        <dbReference type="Proteomes" id="UP001612915"/>
    </source>
</evidence>
<dbReference type="Proteomes" id="UP001612915">
    <property type="component" value="Unassembled WGS sequence"/>
</dbReference>
<comment type="caution">
    <text evidence="9">The sequence shown here is derived from an EMBL/GenBank/DDBJ whole genome shotgun (WGS) entry which is preliminary data.</text>
</comment>
<feature type="transmembrane region" description="Helical" evidence="7">
    <location>
        <begin position="171"/>
        <end position="190"/>
    </location>
</feature>
<feature type="transmembrane region" description="Helical" evidence="7">
    <location>
        <begin position="425"/>
        <end position="447"/>
    </location>
</feature>
<keyword evidence="3 7" id="KW-0812">Transmembrane</keyword>
<keyword evidence="10" id="KW-1185">Reference proteome</keyword>
<evidence type="ECO:0000313" key="9">
    <source>
        <dbReference type="EMBL" id="MFI7585936.1"/>
    </source>
</evidence>
<feature type="transmembrane region" description="Helical" evidence="7">
    <location>
        <begin position="393"/>
        <end position="413"/>
    </location>
</feature>
<dbReference type="EMBL" id="JBITLV010000001">
    <property type="protein sequence ID" value="MFI7585936.1"/>
    <property type="molecule type" value="Genomic_DNA"/>
</dbReference>
<feature type="transmembrane region" description="Helical" evidence="7">
    <location>
        <begin position="73"/>
        <end position="97"/>
    </location>
</feature>
<feature type="transmembrane region" description="Helical" evidence="7">
    <location>
        <begin position="336"/>
        <end position="355"/>
    </location>
</feature>
<feature type="transmembrane region" description="Helical" evidence="7">
    <location>
        <begin position="625"/>
        <end position="646"/>
    </location>
</feature>
<proteinExistence type="predicted"/>
<sequence>MTTLDEGPAARPTEPEGLPDGAGPVPGAVVASGLVLATLLIAVAVAALAAAFSGATQPFLINDPGPVVRWGLVVVRGVTNLAAAVTVGTLVLAALALPVVRPGATAGPPRASRPALTLVAVGATVWAAGSLALLVLTYADALGAPLGASATGRSVLAQLADYAREVPAGQGLAFTTIVAGLIGLVAAGAVTLRTTGLLTLASFAALVPESLSGHAAGTGDHDTAVTAIGLHLFGVTVWLGGLLALVALAPLVRSGLPAAARRYSTLAGWSFAAVAFSGVVSAYLQVPSWSGLGSRYGVLLLAKTVLLLVLGWFGWMHRQVTLGRLDAGLPRSFLRLAVVEIVLMATAVGLGVALAQSARPEGGRTTEALTVSGYPLPPAPDLSRILFGWQPDLLWLLATGLGAVGYLTGVRALRRRGDSWSWLRTVPFLLGLALLAWTTSGGLAVYGRVTFSAHMVGHMVLTMIVPPLLVLGAPATLALRVLPARADGTRGAREWLLAVLHSPFLRVLAFPPVAVTIFAGSLIAFYYTPLFGLALTTHVGHELMHVHFLLAGYLFAWMLIGIDPGPPRPSHVIRLVLLFATMAFHAFFGVALLQGDAVLEADYFGAVGRPWGQTLLADQRFGGGLAWGIGEAPTLLLALVLMLQWVRTDEREAKRSDRAADRDGDAELNAYNDYLAALARRDESARRADRT</sequence>
<gene>
    <name evidence="9" type="ORF">ACIB24_02535</name>
</gene>
<evidence type="ECO:0000256" key="4">
    <source>
        <dbReference type="ARBA" id="ARBA00022989"/>
    </source>
</evidence>
<dbReference type="Pfam" id="PF05425">
    <property type="entry name" value="CopD"/>
    <property type="match status" value="1"/>
</dbReference>
<accession>A0ABW8AK12</accession>
<feature type="transmembrane region" description="Helical" evidence="7">
    <location>
        <begin position="572"/>
        <end position="593"/>
    </location>
</feature>
<feature type="transmembrane region" description="Helical" evidence="7">
    <location>
        <begin position="459"/>
        <end position="482"/>
    </location>
</feature>
<evidence type="ECO:0000256" key="7">
    <source>
        <dbReference type="SAM" id="Phobius"/>
    </source>
</evidence>
<dbReference type="InterPro" id="IPR032694">
    <property type="entry name" value="CopC/D"/>
</dbReference>
<feature type="region of interest" description="Disordered" evidence="6">
    <location>
        <begin position="1"/>
        <end position="22"/>
    </location>
</feature>
<evidence type="ECO:0000259" key="8">
    <source>
        <dbReference type="Pfam" id="PF05425"/>
    </source>
</evidence>
<keyword evidence="5 7" id="KW-0472">Membrane</keyword>
<evidence type="ECO:0000256" key="1">
    <source>
        <dbReference type="ARBA" id="ARBA00004651"/>
    </source>
</evidence>
<evidence type="ECO:0000256" key="2">
    <source>
        <dbReference type="ARBA" id="ARBA00022475"/>
    </source>
</evidence>
<dbReference type="InterPro" id="IPR008457">
    <property type="entry name" value="Cu-R_CopD_dom"/>
</dbReference>
<keyword evidence="2" id="KW-1003">Cell membrane</keyword>
<feature type="transmembrane region" description="Helical" evidence="7">
    <location>
        <begin position="28"/>
        <end position="53"/>
    </location>
</feature>
<feature type="transmembrane region" description="Helical" evidence="7">
    <location>
        <begin position="118"/>
        <end position="139"/>
    </location>
</feature>
<feature type="transmembrane region" description="Helical" evidence="7">
    <location>
        <begin position="503"/>
        <end position="527"/>
    </location>
</feature>
<dbReference type="Pfam" id="PF09678">
    <property type="entry name" value="Caa3_CtaG"/>
    <property type="match status" value="1"/>
</dbReference>
<name>A0ABW8AK12_9ACTN</name>
<feature type="transmembrane region" description="Helical" evidence="7">
    <location>
        <begin position="263"/>
        <end position="284"/>
    </location>
</feature>
<protein>
    <submittedName>
        <fullName evidence="9">Cytochrome c oxidase assembly protein</fullName>
    </submittedName>
</protein>
<feature type="transmembrane region" description="Helical" evidence="7">
    <location>
        <begin position="539"/>
        <end position="560"/>
    </location>
</feature>
<dbReference type="PANTHER" id="PTHR34820">
    <property type="entry name" value="INNER MEMBRANE PROTEIN YEBZ"/>
    <property type="match status" value="1"/>
</dbReference>
<dbReference type="InterPro" id="IPR019108">
    <property type="entry name" value="Caa3_assmbl_CtaG-rel"/>
</dbReference>
<dbReference type="PANTHER" id="PTHR34820:SF4">
    <property type="entry name" value="INNER MEMBRANE PROTEIN YEBZ"/>
    <property type="match status" value="1"/>
</dbReference>
<evidence type="ECO:0000256" key="3">
    <source>
        <dbReference type="ARBA" id="ARBA00022692"/>
    </source>
</evidence>
<organism evidence="9 10">
    <name type="scientific">Spongisporangium articulatum</name>
    <dbReference type="NCBI Taxonomy" id="3362603"/>
    <lineage>
        <taxon>Bacteria</taxon>
        <taxon>Bacillati</taxon>
        <taxon>Actinomycetota</taxon>
        <taxon>Actinomycetes</taxon>
        <taxon>Kineosporiales</taxon>
        <taxon>Kineosporiaceae</taxon>
        <taxon>Spongisporangium</taxon>
    </lineage>
</organism>
<feature type="transmembrane region" description="Helical" evidence="7">
    <location>
        <begin position="228"/>
        <end position="251"/>
    </location>
</feature>
<evidence type="ECO:0000256" key="6">
    <source>
        <dbReference type="SAM" id="MobiDB-lite"/>
    </source>
</evidence>
<reference evidence="9 10" key="1">
    <citation type="submission" date="2024-10" db="EMBL/GenBank/DDBJ databases">
        <title>The Natural Products Discovery Center: Release of the First 8490 Sequenced Strains for Exploring Actinobacteria Biosynthetic Diversity.</title>
        <authorList>
            <person name="Kalkreuter E."/>
            <person name="Kautsar S.A."/>
            <person name="Yang D."/>
            <person name="Bader C.D."/>
            <person name="Teijaro C.N."/>
            <person name="Fluegel L."/>
            <person name="Davis C.M."/>
            <person name="Simpson J.R."/>
            <person name="Lauterbach L."/>
            <person name="Steele A.D."/>
            <person name="Gui C."/>
            <person name="Meng S."/>
            <person name="Li G."/>
            <person name="Viehrig K."/>
            <person name="Ye F."/>
            <person name="Su P."/>
            <person name="Kiefer A.F."/>
            <person name="Nichols A."/>
            <person name="Cepeda A.J."/>
            <person name="Yan W."/>
            <person name="Fan B."/>
            <person name="Jiang Y."/>
            <person name="Adhikari A."/>
            <person name="Zheng C.-J."/>
            <person name="Schuster L."/>
            <person name="Cowan T.M."/>
            <person name="Smanski M.J."/>
            <person name="Chevrette M.G."/>
            <person name="De Carvalho L.P.S."/>
            <person name="Shen B."/>
        </authorList>
    </citation>
    <scope>NUCLEOTIDE SEQUENCE [LARGE SCALE GENOMIC DNA]</scope>
    <source>
        <strain evidence="9 10">NPDC049639</strain>
    </source>
</reference>
<dbReference type="RefSeq" id="WP_398274695.1">
    <property type="nucleotide sequence ID" value="NZ_JBITLV010000001.1"/>
</dbReference>
<feature type="transmembrane region" description="Helical" evidence="7">
    <location>
        <begin position="296"/>
        <end position="315"/>
    </location>
</feature>